<dbReference type="Pfam" id="PF02518">
    <property type="entry name" value="HATPase_c"/>
    <property type="match status" value="1"/>
</dbReference>
<feature type="transmembrane region" description="Helical" evidence="12">
    <location>
        <begin position="6"/>
        <end position="26"/>
    </location>
</feature>
<evidence type="ECO:0000256" key="11">
    <source>
        <dbReference type="ARBA" id="ARBA00023306"/>
    </source>
</evidence>
<keyword evidence="11" id="KW-0131">Cell cycle</keyword>
<feature type="domain" description="Histidine kinase" evidence="13">
    <location>
        <begin position="457"/>
        <end position="678"/>
    </location>
</feature>
<keyword evidence="8" id="KW-0067">ATP-binding</keyword>
<dbReference type="CDD" id="cd16922">
    <property type="entry name" value="HATPase_EvgS-ArcB-TorS-like"/>
    <property type="match status" value="1"/>
</dbReference>
<dbReference type="EC" id="2.7.13.3" evidence="3"/>
<sequence length="687" mass="80622">MKFNSIIFRVYFIFILIFILIMGAAYKSRLFVNKIKDDASIINKTGQLRYKFYKMMWLSHMIVKTNMENSKTDKDVINNQNLKKELQDELRNFEYLVHNVIFKYLNEESELFNYIKNIDIIWEKDFKPLFIQISKSNYNSSFKNMEEILYDLNSKVESLFNKIDLFVTKLEKNYDYKIRNFMKIRVLVLGTILLIFIWSLIYINKNLLTPIRKLVRELEKIKNDNYNVDIDFKVKNEIGELAETIVEMAESIKANIENRNKIIDISSELLKIKGDDFYNKICEILCKNFNLDLVWLGFPNDNDKTVRIVASSGKAQEYIKDMIVKYDESEYRNSPTGKSIKEKRIVKIDNLELSDEFYPWLNKAKIYDLKSLMAIPLLNENNNVVAVLNLYSCKSSFFDEKLIKDLEIIINQVTLAIENKLILENLNYLVAERTKELVYAKEQAEAANKAKSEFLSTMSHELKTPLNSIIGFSNILSVADDLKEDYKEYVNYIKKSGDRLLSLINDILDVSRIDAEHQKPFFEDVDIREITFNVLNLFKEKEMKRENKIKVEIDEDVSVIRADKRMLKQILFYLLDNAIKFTPNEKDIGIKIRKYEEDNEDFILFEVWDNGIGISDEDQKKLFKAFSQVDASYKRKYEGIGIGLFLCKKLVELHDGKIWVESKVGEGSCFKFIIPENGEIRGKGTDS</sequence>
<dbReference type="AlphaFoldDB" id="A0A5A8F3X3"/>
<dbReference type="RefSeq" id="WP_149266546.1">
    <property type="nucleotide sequence ID" value="NZ_VFJB01000005.1"/>
</dbReference>
<dbReference type="InterPro" id="IPR003594">
    <property type="entry name" value="HATPase_dom"/>
</dbReference>
<keyword evidence="5" id="KW-0808">Transferase</keyword>
<dbReference type="Gene3D" id="1.10.8.500">
    <property type="entry name" value="HAMP domain in histidine kinase"/>
    <property type="match status" value="1"/>
</dbReference>
<dbReference type="GO" id="GO:0000155">
    <property type="term" value="F:phosphorelay sensor kinase activity"/>
    <property type="evidence" value="ECO:0007669"/>
    <property type="project" value="InterPro"/>
</dbReference>
<dbReference type="PROSITE" id="PS50885">
    <property type="entry name" value="HAMP"/>
    <property type="match status" value="1"/>
</dbReference>
<dbReference type="Pfam" id="PF13185">
    <property type="entry name" value="GAF_2"/>
    <property type="match status" value="1"/>
</dbReference>
<proteinExistence type="predicted"/>
<dbReference type="Pfam" id="PF00512">
    <property type="entry name" value="HisKA"/>
    <property type="match status" value="1"/>
</dbReference>
<comment type="subcellular location">
    <subcellularLocation>
        <location evidence="2">Membrane</location>
    </subcellularLocation>
</comment>
<dbReference type="InterPro" id="IPR003018">
    <property type="entry name" value="GAF"/>
</dbReference>
<keyword evidence="6" id="KW-0547">Nucleotide-binding</keyword>
<dbReference type="CDD" id="cd00082">
    <property type="entry name" value="HisKA"/>
    <property type="match status" value="1"/>
</dbReference>
<dbReference type="Gene3D" id="1.20.120.960">
    <property type="entry name" value="Histidine kinase NarX, sensor domain"/>
    <property type="match status" value="1"/>
</dbReference>
<dbReference type="Proteomes" id="UP000322876">
    <property type="component" value="Unassembled WGS sequence"/>
</dbReference>
<dbReference type="InterPro" id="IPR004358">
    <property type="entry name" value="Sig_transdc_His_kin-like_C"/>
</dbReference>
<dbReference type="InterPro" id="IPR003660">
    <property type="entry name" value="HAMP_dom"/>
</dbReference>
<evidence type="ECO:0000259" key="14">
    <source>
        <dbReference type="PROSITE" id="PS50885"/>
    </source>
</evidence>
<evidence type="ECO:0000256" key="4">
    <source>
        <dbReference type="ARBA" id="ARBA00022553"/>
    </source>
</evidence>
<dbReference type="InterPro" id="IPR042295">
    <property type="entry name" value="NarX-like_N_sf"/>
</dbReference>
<dbReference type="SUPFAM" id="SSF47384">
    <property type="entry name" value="Homodimeric domain of signal transducing histidine kinase"/>
    <property type="match status" value="1"/>
</dbReference>
<dbReference type="SUPFAM" id="SSF158472">
    <property type="entry name" value="HAMP domain-like"/>
    <property type="match status" value="1"/>
</dbReference>
<dbReference type="GO" id="GO:0005524">
    <property type="term" value="F:ATP binding"/>
    <property type="evidence" value="ECO:0007669"/>
    <property type="project" value="UniProtKB-KW"/>
</dbReference>
<evidence type="ECO:0000256" key="5">
    <source>
        <dbReference type="ARBA" id="ARBA00022679"/>
    </source>
</evidence>
<keyword evidence="7" id="KW-0418">Kinase</keyword>
<protein>
    <recommendedName>
        <fullName evidence="3">histidine kinase</fullName>
        <ecNumber evidence="3">2.7.13.3</ecNumber>
    </recommendedName>
</protein>
<keyword evidence="16" id="KW-1185">Reference proteome</keyword>
<evidence type="ECO:0000256" key="9">
    <source>
        <dbReference type="ARBA" id="ARBA00023012"/>
    </source>
</evidence>
<dbReference type="SUPFAM" id="SSF55781">
    <property type="entry name" value="GAF domain-like"/>
    <property type="match status" value="1"/>
</dbReference>
<keyword evidence="4" id="KW-0597">Phosphoprotein</keyword>
<dbReference type="InterPro" id="IPR003661">
    <property type="entry name" value="HisK_dim/P_dom"/>
</dbReference>
<dbReference type="FunFam" id="3.30.565.10:FF:000010">
    <property type="entry name" value="Sensor histidine kinase RcsC"/>
    <property type="match status" value="1"/>
</dbReference>
<evidence type="ECO:0000313" key="15">
    <source>
        <dbReference type="EMBL" id="KAA0258226.1"/>
    </source>
</evidence>
<dbReference type="SUPFAM" id="SSF55874">
    <property type="entry name" value="ATPase domain of HSP90 chaperone/DNA topoisomerase II/histidine kinase"/>
    <property type="match status" value="1"/>
</dbReference>
<dbReference type="PRINTS" id="PR00344">
    <property type="entry name" value="BCTRLSENSOR"/>
</dbReference>
<keyword evidence="12" id="KW-1133">Transmembrane helix</keyword>
<dbReference type="EMBL" id="VFJB01000005">
    <property type="protein sequence ID" value="KAA0258226.1"/>
    <property type="molecule type" value="Genomic_DNA"/>
</dbReference>
<evidence type="ECO:0000256" key="10">
    <source>
        <dbReference type="ARBA" id="ARBA00023136"/>
    </source>
</evidence>
<keyword evidence="10 12" id="KW-0472">Membrane</keyword>
<dbReference type="PANTHER" id="PTHR43047">
    <property type="entry name" value="TWO-COMPONENT HISTIDINE PROTEIN KINASE"/>
    <property type="match status" value="1"/>
</dbReference>
<feature type="transmembrane region" description="Helical" evidence="12">
    <location>
        <begin position="186"/>
        <end position="203"/>
    </location>
</feature>
<dbReference type="SMART" id="SM00304">
    <property type="entry name" value="HAMP"/>
    <property type="match status" value="1"/>
</dbReference>
<evidence type="ECO:0000256" key="3">
    <source>
        <dbReference type="ARBA" id="ARBA00012438"/>
    </source>
</evidence>
<dbReference type="Gene3D" id="3.30.450.40">
    <property type="match status" value="1"/>
</dbReference>
<keyword evidence="12" id="KW-0812">Transmembrane</keyword>
<reference evidence="15 16" key="1">
    <citation type="submission" date="2019-06" db="EMBL/GenBank/DDBJ databases">
        <title>Genomic insights into carbon and energy metabolism of Deferribacter autotrophicus revealed new metabolic traits in the phylum Deferribacteres.</title>
        <authorList>
            <person name="Slobodkin A.I."/>
            <person name="Slobodkina G.B."/>
            <person name="Allioux M."/>
            <person name="Alain K."/>
            <person name="Jebbar M."/>
            <person name="Shadrin V."/>
            <person name="Kublanov I.V."/>
            <person name="Toshchakov S.V."/>
            <person name="Bonch-Osmolovskaya E.A."/>
        </authorList>
    </citation>
    <scope>NUCLEOTIDE SEQUENCE [LARGE SCALE GENOMIC DNA]</scope>
    <source>
        <strain evidence="15 16">SL50</strain>
    </source>
</reference>
<dbReference type="PROSITE" id="PS50109">
    <property type="entry name" value="HIS_KIN"/>
    <property type="match status" value="1"/>
</dbReference>
<evidence type="ECO:0000259" key="13">
    <source>
        <dbReference type="PROSITE" id="PS50109"/>
    </source>
</evidence>
<name>A0A5A8F3X3_9BACT</name>
<evidence type="ECO:0000256" key="2">
    <source>
        <dbReference type="ARBA" id="ARBA00004370"/>
    </source>
</evidence>
<dbReference type="SMART" id="SM00388">
    <property type="entry name" value="HisKA"/>
    <property type="match status" value="1"/>
</dbReference>
<dbReference type="InterPro" id="IPR029016">
    <property type="entry name" value="GAF-like_dom_sf"/>
</dbReference>
<evidence type="ECO:0000256" key="1">
    <source>
        <dbReference type="ARBA" id="ARBA00000085"/>
    </source>
</evidence>
<comment type="caution">
    <text evidence="15">The sequence shown here is derived from an EMBL/GenBank/DDBJ whole genome shotgun (WGS) entry which is preliminary data.</text>
</comment>
<dbReference type="FunFam" id="1.10.287.130:FF:000038">
    <property type="entry name" value="Sensory transduction histidine kinase"/>
    <property type="match status" value="1"/>
</dbReference>
<dbReference type="SMART" id="SM00065">
    <property type="entry name" value="GAF"/>
    <property type="match status" value="1"/>
</dbReference>
<evidence type="ECO:0000256" key="12">
    <source>
        <dbReference type="SAM" id="Phobius"/>
    </source>
</evidence>
<dbReference type="SMART" id="SM00387">
    <property type="entry name" value="HATPase_c"/>
    <property type="match status" value="1"/>
</dbReference>
<gene>
    <name evidence="15" type="ORF">FHQ18_07485</name>
</gene>
<organism evidence="15 16">
    <name type="scientific">Deferribacter autotrophicus</name>
    <dbReference type="NCBI Taxonomy" id="500465"/>
    <lineage>
        <taxon>Bacteria</taxon>
        <taxon>Pseudomonadati</taxon>
        <taxon>Deferribacterota</taxon>
        <taxon>Deferribacteres</taxon>
        <taxon>Deferribacterales</taxon>
        <taxon>Deferribacteraceae</taxon>
        <taxon>Deferribacter</taxon>
    </lineage>
</organism>
<dbReference type="GO" id="GO:0009927">
    <property type="term" value="F:histidine phosphotransfer kinase activity"/>
    <property type="evidence" value="ECO:0007669"/>
    <property type="project" value="TreeGrafter"/>
</dbReference>
<dbReference type="Gene3D" id="3.30.565.10">
    <property type="entry name" value="Histidine kinase-like ATPase, C-terminal domain"/>
    <property type="match status" value="1"/>
</dbReference>
<dbReference type="InterPro" id="IPR036890">
    <property type="entry name" value="HATPase_C_sf"/>
</dbReference>
<evidence type="ECO:0000256" key="7">
    <source>
        <dbReference type="ARBA" id="ARBA00022777"/>
    </source>
</evidence>
<evidence type="ECO:0000256" key="6">
    <source>
        <dbReference type="ARBA" id="ARBA00022741"/>
    </source>
</evidence>
<comment type="catalytic activity">
    <reaction evidence="1">
        <text>ATP + protein L-histidine = ADP + protein N-phospho-L-histidine.</text>
        <dbReference type="EC" id="2.7.13.3"/>
    </reaction>
</comment>
<keyword evidence="9" id="KW-0902">Two-component regulatory system</keyword>
<dbReference type="Pfam" id="PF00672">
    <property type="entry name" value="HAMP"/>
    <property type="match status" value="1"/>
</dbReference>
<dbReference type="OrthoDB" id="9810730at2"/>
<dbReference type="InterPro" id="IPR005467">
    <property type="entry name" value="His_kinase_dom"/>
</dbReference>
<dbReference type="GO" id="GO:0005886">
    <property type="term" value="C:plasma membrane"/>
    <property type="evidence" value="ECO:0007669"/>
    <property type="project" value="TreeGrafter"/>
</dbReference>
<dbReference type="InterPro" id="IPR036097">
    <property type="entry name" value="HisK_dim/P_sf"/>
</dbReference>
<dbReference type="CDD" id="cd06225">
    <property type="entry name" value="HAMP"/>
    <property type="match status" value="1"/>
</dbReference>
<feature type="domain" description="HAMP" evidence="14">
    <location>
        <begin position="205"/>
        <end position="257"/>
    </location>
</feature>
<dbReference type="Gene3D" id="1.10.287.130">
    <property type="match status" value="1"/>
</dbReference>
<accession>A0A5A8F3X3</accession>
<evidence type="ECO:0000313" key="16">
    <source>
        <dbReference type="Proteomes" id="UP000322876"/>
    </source>
</evidence>
<dbReference type="PANTHER" id="PTHR43047:SF63">
    <property type="entry name" value="HISTIDINE KINASE"/>
    <property type="match status" value="1"/>
</dbReference>
<evidence type="ECO:0000256" key="8">
    <source>
        <dbReference type="ARBA" id="ARBA00022840"/>
    </source>
</evidence>